<reference evidence="1 2" key="1">
    <citation type="submission" date="2018-11" db="EMBL/GenBank/DDBJ databases">
        <title>Novel bacteria species description.</title>
        <authorList>
            <person name="Han J.-H."/>
        </authorList>
    </citation>
    <scope>NUCLEOTIDE SEQUENCE [LARGE SCALE GENOMIC DNA]</scope>
    <source>
        <strain evidence="1 2">KCTC23259</strain>
    </source>
</reference>
<dbReference type="RefSeq" id="WP_255039514.1">
    <property type="nucleotide sequence ID" value="NZ_RJUF01000192.1"/>
</dbReference>
<gene>
    <name evidence="1" type="ORF">EGI31_22975</name>
</gene>
<keyword evidence="2" id="KW-1185">Reference proteome</keyword>
<dbReference type="Proteomes" id="UP001204144">
    <property type="component" value="Unassembled WGS sequence"/>
</dbReference>
<dbReference type="AlphaFoldDB" id="A0AAE3H7Z1"/>
<dbReference type="EMBL" id="RJUF01000192">
    <property type="protein sequence ID" value="MCP9765809.1"/>
    <property type="molecule type" value="Genomic_DNA"/>
</dbReference>
<organism evidence="1 2">
    <name type="scientific">Lacihabitans soyangensis</name>
    <dbReference type="NCBI Taxonomy" id="869394"/>
    <lineage>
        <taxon>Bacteria</taxon>
        <taxon>Pseudomonadati</taxon>
        <taxon>Bacteroidota</taxon>
        <taxon>Cytophagia</taxon>
        <taxon>Cytophagales</taxon>
        <taxon>Leadbetterellaceae</taxon>
        <taxon>Lacihabitans</taxon>
    </lineage>
</organism>
<accession>A0AAE3H7Z1</accession>
<name>A0AAE3H7Z1_9BACT</name>
<protein>
    <submittedName>
        <fullName evidence="1">Uncharacterized protein</fullName>
    </submittedName>
</protein>
<sequence length="396" mass="47732">MKENLYDSVSLTKIKENVKLELKRDNQTPFFDFEDVEYFCQKSYFLPYLKFPKEINLIQSFKNSSENYLKDSYREIFKLIELDSKIKDFEINRIEEIKDFGERTIKRVVHVVTFSYNNIEYEDRYNYIEPLKDAHLSNLIKEPDFSVQDLSSVLPSIYAINFLLADINSPKRFLVTWKGQIMKLYFIKKEIAKEFEPDICFADSYSNMQIVIDKFIEEGFLPQMSKTEKSQIFNNYRKVLPQILIPEFLICANTDKIKEFNFYDYYENKSFKWYENIEKMSKGIIKIINFTDNLDEYVKYIKVKSDSQKQVDYKISFVLNDSLISKKVELHNKWQKRVEEKDIFNTVLIDVNKKLSTMNIDSKFYYDGFKHLYFLNEKEKFTLKKNNLVFELYDKF</sequence>
<comment type="caution">
    <text evidence="1">The sequence shown here is derived from an EMBL/GenBank/DDBJ whole genome shotgun (WGS) entry which is preliminary data.</text>
</comment>
<evidence type="ECO:0000313" key="2">
    <source>
        <dbReference type="Proteomes" id="UP001204144"/>
    </source>
</evidence>
<evidence type="ECO:0000313" key="1">
    <source>
        <dbReference type="EMBL" id="MCP9765809.1"/>
    </source>
</evidence>
<proteinExistence type="predicted"/>